<dbReference type="SUPFAM" id="SSF51412">
    <property type="entry name" value="Inosine monophosphate dehydrogenase (IMPDH)"/>
    <property type="match status" value="1"/>
</dbReference>
<evidence type="ECO:0000256" key="4">
    <source>
        <dbReference type="ARBA" id="ARBA00022643"/>
    </source>
</evidence>
<evidence type="ECO:0000313" key="7">
    <source>
        <dbReference type="Proteomes" id="UP000310541"/>
    </source>
</evidence>
<evidence type="ECO:0000256" key="1">
    <source>
        <dbReference type="ARBA" id="ARBA00003535"/>
    </source>
</evidence>
<proteinExistence type="predicted"/>
<dbReference type="EMBL" id="SWFM01000005">
    <property type="protein sequence ID" value="TKD68738.1"/>
    <property type="molecule type" value="Genomic_DNA"/>
</dbReference>
<dbReference type="Proteomes" id="UP000310541">
    <property type="component" value="Unassembled WGS sequence"/>
</dbReference>
<evidence type="ECO:0000256" key="5">
    <source>
        <dbReference type="ARBA" id="ARBA00023002"/>
    </source>
</evidence>
<dbReference type="Gene3D" id="3.20.20.70">
    <property type="entry name" value="Aldolase class I"/>
    <property type="match status" value="1"/>
</dbReference>
<dbReference type="CDD" id="cd04730">
    <property type="entry name" value="NPD_like"/>
    <property type="match status" value="1"/>
</dbReference>
<evidence type="ECO:0000313" key="6">
    <source>
        <dbReference type="EMBL" id="TKD68738.1"/>
    </source>
</evidence>
<keyword evidence="5" id="KW-0560">Oxidoreductase</keyword>
<dbReference type="Pfam" id="PF03060">
    <property type="entry name" value="NMO"/>
    <property type="match status" value="1"/>
</dbReference>
<keyword evidence="6" id="KW-0223">Dioxygenase</keyword>
<protein>
    <recommendedName>
        <fullName evidence="2">Probable nitronate monooxygenase</fullName>
    </recommendedName>
</protein>
<dbReference type="RefSeq" id="WP_136948183.1">
    <property type="nucleotide sequence ID" value="NZ_SWFM01000005.1"/>
</dbReference>
<dbReference type="PANTHER" id="PTHR32332">
    <property type="entry name" value="2-NITROPROPANE DIOXYGENASE"/>
    <property type="match status" value="1"/>
</dbReference>
<gene>
    <name evidence="6" type="ORF">FBF83_16170</name>
</gene>
<dbReference type="AlphaFoldDB" id="A0A4V5PY56"/>
<reference evidence="6 7" key="1">
    <citation type="submission" date="2019-04" db="EMBL/GenBank/DDBJ databases">
        <title>Genome sequence of Bacillus hwajinpoensis strain Y2.</title>
        <authorList>
            <person name="Fair J.L."/>
            <person name="Maclea K.S."/>
        </authorList>
    </citation>
    <scope>NUCLEOTIDE SEQUENCE [LARGE SCALE GENOMIC DNA]</scope>
    <source>
        <strain evidence="6 7">Y2</strain>
    </source>
</reference>
<keyword evidence="4" id="KW-0288">FMN</keyword>
<dbReference type="OrthoDB" id="9778912at2"/>
<comment type="caution">
    <text evidence="6">The sequence shown here is derived from an EMBL/GenBank/DDBJ whole genome shotgun (WGS) entry which is preliminary data.</text>
</comment>
<keyword evidence="3" id="KW-0285">Flavoprotein</keyword>
<organism evidence="6 7">
    <name type="scientific">Guptibacillus hwajinpoensis</name>
    <dbReference type="NCBI Taxonomy" id="208199"/>
    <lineage>
        <taxon>Bacteria</taxon>
        <taxon>Bacillati</taxon>
        <taxon>Bacillota</taxon>
        <taxon>Bacilli</taxon>
        <taxon>Bacillales</taxon>
        <taxon>Guptibacillaceae</taxon>
        <taxon>Guptibacillus</taxon>
    </lineage>
</organism>
<dbReference type="InterPro" id="IPR004136">
    <property type="entry name" value="NMO"/>
</dbReference>
<name>A0A4V5PY56_9BACL</name>
<evidence type="ECO:0000256" key="2">
    <source>
        <dbReference type="ARBA" id="ARBA00013457"/>
    </source>
</evidence>
<dbReference type="PANTHER" id="PTHR32332:SF20">
    <property type="entry name" value="2-NITROPROPANE DIOXYGENASE-LIKE PROTEIN"/>
    <property type="match status" value="1"/>
</dbReference>
<comment type="function">
    <text evidence="1">Nitronate monooxygenase that uses molecular oxygen to catalyze the oxidative denitrification of alkyl nitronates. Acts on propionate 3-nitronate (P3N), the presumed physiological substrate. Probably functions in the detoxification of P3N, a metabolic poison produced by plants and fungi as a defense mechanism.</text>
</comment>
<evidence type="ECO:0000256" key="3">
    <source>
        <dbReference type="ARBA" id="ARBA00022630"/>
    </source>
</evidence>
<dbReference type="GO" id="GO:0018580">
    <property type="term" value="F:nitronate monooxygenase activity"/>
    <property type="evidence" value="ECO:0007669"/>
    <property type="project" value="InterPro"/>
</dbReference>
<dbReference type="InterPro" id="IPR013785">
    <property type="entry name" value="Aldolase_TIM"/>
</dbReference>
<dbReference type="GO" id="GO:0051213">
    <property type="term" value="F:dioxygenase activity"/>
    <property type="evidence" value="ECO:0007669"/>
    <property type="project" value="UniProtKB-KW"/>
</dbReference>
<accession>A0A4V5PY56</accession>
<sequence length="323" mass="34126">MNCVCELLSIRYPIIQGGMGNISSPILAAAVSEAGGLGTIGTGTMGSDEVEELLLDMRNRTSKPFALNIPITVTTNFKEMCELAVKHVVPVVSLSAGNPAPFIPFFKQNGIKVICVTASVKHARKAEEAGADLIVGEGYEAAGINSPLELTTMTLIPQLVANVSIPVIAAGGVGDGRGLAAAFALGAKGVQMGTRLVATKDSPYHERYLAKLMEANDTGTVIIGRSVGKVRRVLKTEYSDRLLKAELNGIDTDNFAAMTDENKHRIGAIEGRLDEGFINGGQISGLLTSTPTVKELFDEMIGEATGIFENLSSNFNTLMQKGL</sequence>